<dbReference type="EMBL" id="KI912114">
    <property type="protein sequence ID" value="ETS79305.1"/>
    <property type="molecule type" value="Genomic_DNA"/>
</dbReference>
<dbReference type="GO" id="GO:0000976">
    <property type="term" value="F:transcription cis-regulatory region binding"/>
    <property type="evidence" value="ECO:0007669"/>
    <property type="project" value="TreeGrafter"/>
</dbReference>
<dbReference type="OrthoDB" id="415590at2759"/>
<keyword evidence="6" id="KW-1185">Reference proteome</keyword>
<dbReference type="CDD" id="cd00067">
    <property type="entry name" value="GAL4"/>
    <property type="match status" value="1"/>
</dbReference>
<dbReference type="Pfam" id="PF00172">
    <property type="entry name" value="Zn_clus"/>
    <property type="match status" value="1"/>
</dbReference>
<dbReference type="KEGG" id="pfy:PFICI_09158"/>
<feature type="region of interest" description="Disordered" evidence="3">
    <location>
        <begin position="254"/>
        <end position="274"/>
    </location>
</feature>
<evidence type="ECO:0000313" key="6">
    <source>
        <dbReference type="Proteomes" id="UP000030651"/>
    </source>
</evidence>
<dbReference type="Gene3D" id="4.10.240.10">
    <property type="entry name" value="Zn(2)-C6 fungal-type DNA-binding domain"/>
    <property type="match status" value="1"/>
</dbReference>
<dbReference type="PANTHER" id="PTHR37534">
    <property type="entry name" value="TRANSCRIPTIONAL ACTIVATOR PROTEIN UGA3"/>
    <property type="match status" value="1"/>
</dbReference>
<dbReference type="OMA" id="HHHGAWT"/>
<evidence type="ECO:0000256" key="2">
    <source>
        <dbReference type="ARBA" id="ARBA00023242"/>
    </source>
</evidence>
<protein>
    <recommendedName>
        <fullName evidence="4">Zn(2)-C6 fungal-type domain-containing protein</fullName>
    </recommendedName>
</protein>
<name>W3WZN4_PESFW</name>
<feature type="region of interest" description="Disordered" evidence="3">
    <location>
        <begin position="108"/>
        <end position="131"/>
    </location>
</feature>
<dbReference type="GO" id="GO:0000981">
    <property type="term" value="F:DNA-binding transcription factor activity, RNA polymerase II-specific"/>
    <property type="evidence" value="ECO:0007669"/>
    <property type="project" value="InterPro"/>
</dbReference>
<dbReference type="eggNOG" id="ENOG502QRH3">
    <property type="taxonomic scope" value="Eukaryota"/>
</dbReference>
<feature type="compositionally biased region" description="Polar residues" evidence="3">
    <location>
        <begin position="110"/>
        <end position="129"/>
    </location>
</feature>
<evidence type="ECO:0000313" key="5">
    <source>
        <dbReference type="EMBL" id="ETS79305.1"/>
    </source>
</evidence>
<keyword evidence="2" id="KW-0539">Nucleus</keyword>
<evidence type="ECO:0000256" key="1">
    <source>
        <dbReference type="ARBA" id="ARBA00004123"/>
    </source>
</evidence>
<dbReference type="GO" id="GO:0008270">
    <property type="term" value="F:zinc ion binding"/>
    <property type="evidence" value="ECO:0007669"/>
    <property type="project" value="InterPro"/>
</dbReference>
<dbReference type="InterPro" id="IPR036864">
    <property type="entry name" value="Zn2-C6_fun-type_DNA-bd_sf"/>
</dbReference>
<dbReference type="Pfam" id="PF11951">
    <property type="entry name" value="Fungal_trans_2"/>
    <property type="match status" value="1"/>
</dbReference>
<gene>
    <name evidence="5" type="ORF">PFICI_09158</name>
</gene>
<dbReference type="STRING" id="1229662.W3WZN4"/>
<dbReference type="SUPFAM" id="SSF57701">
    <property type="entry name" value="Zn2/Cys6 DNA-binding domain"/>
    <property type="match status" value="1"/>
</dbReference>
<evidence type="ECO:0000256" key="3">
    <source>
        <dbReference type="SAM" id="MobiDB-lite"/>
    </source>
</evidence>
<dbReference type="PROSITE" id="PS50048">
    <property type="entry name" value="ZN2_CY6_FUNGAL_2"/>
    <property type="match status" value="1"/>
</dbReference>
<dbReference type="GeneID" id="19274171"/>
<sequence>MVSQSANVTRVRTRTGCRNCRRKRKKCDEQRPVCRGCLRSGAECDWGLKLVFRPEHAETIAADHPSMQQRRNSLGRRLRDFDIINVTSEVIRDYWNDVLETPGNRGLANGYSQGTLSPNGMRASSSGSDQELPAYTIDSSAISDQVESSLMHHGTPGDQGSETTPRTYEMLHSIAAGLLDLGRPIPASELAGGATQSYSPLDNTLLPLEPQCKPSTAEQSYEDDPEDGLFVPGSAYFEFHSALRNHTFQAARTAVPPRHGAHSSTQTSRGNSSRVTPINLATATLIDPGDTRRTELSAQFHNLSPHEEYELWRNWIEEIAPWLDKFDIHCHFGHVLPTLAREHSHVRFSALALSSRQLERKYPDRSFKSLELYQEAIHQLIPQLQTRTTAVAASCVVLCVLEMMNCSPNMWRQHLDGCASLIQSLGINGSSGGFEQALFWCFARMDLCGAFISNEATIIPKERWLSRSIIDMSISTLPKTLGVGMYANYIVYMCAAVMSLMSSSLEVEHADRWEEMFAQLTMWYRHRPAEMRPVLDIPPSEVDYTRPFPTLLFSTPCAISGTQLYHTACLLMLQKKPQRVNLGPGTRPMLWHARRICAISISNHHHGCWTNCIQPLWIAGQHMSHHAEHRAILEIYELIEKETGWGAKWRANDLEAFWGNLDGDWC</sequence>
<dbReference type="InterPro" id="IPR021858">
    <property type="entry name" value="Fun_TF"/>
</dbReference>
<reference evidence="6" key="1">
    <citation type="journal article" date="2015" name="BMC Genomics">
        <title>Genomic and transcriptomic analysis of the endophytic fungus Pestalotiopsis fici reveals its lifestyle and high potential for synthesis of natural products.</title>
        <authorList>
            <person name="Wang X."/>
            <person name="Zhang X."/>
            <person name="Liu L."/>
            <person name="Xiang M."/>
            <person name="Wang W."/>
            <person name="Sun X."/>
            <person name="Che Y."/>
            <person name="Guo L."/>
            <person name="Liu G."/>
            <person name="Guo L."/>
            <person name="Wang C."/>
            <person name="Yin W.B."/>
            <person name="Stadler M."/>
            <person name="Zhang X."/>
            <person name="Liu X."/>
        </authorList>
    </citation>
    <scope>NUCLEOTIDE SEQUENCE [LARGE SCALE GENOMIC DNA]</scope>
    <source>
        <strain evidence="6">W106-1 / CGMCC3.15140</strain>
    </source>
</reference>
<dbReference type="AlphaFoldDB" id="W3WZN4"/>
<feature type="domain" description="Zn(2)-C6 fungal-type" evidence="4">
    <location>
        <begin position="16"/>
        <end position="46"/>
    </location>
</feature>
<evidence type="ECO:0000259" key="4">
    <source>
        <dbReference type="PROSITE" id="PS50048"/>
    </source>
</evidence>
<feature type="compositionally biased region" description="Polar residues" evidence="3">
    <location>
        <begin position="262"/>
        <end position="274"/>
    </location>
</feature>
<dbReference type="SMART" id="SM00066">
    <property type="entry name" value="GAL4"/>
    <property type="match status" value="1"/>
</dbReference>
<dbReference type="GO" id="GO:0005634">
    <property type="term" value="C:nucleus"/>
    <property type="evidence" value="ECO:0007669"/>
    <property type="project" value="UniProtKB-SubCell"/>
</dbReference>
<dbReference type="CDD" id="cd12148">
    <property type="entry name" value="fungal_TF_MHR"/>
    <property type="match status" value="1"/>
</dbReference>
<dbReference type="PANTHER" id="PTHR37534:SF4">
    <property type="entry name" value="ZN(II)2CYS6 TRANSCRIPTION FACTOR (EUROFUNG)"/>
    <property type="match status" value="1"/>
</dbReference>
<comment type="subcellular location">
    <subcellularLocation>
        <location evidence="1">Nucleus</location>
    </subcellularLocation>
</comment>
<dbReference type="Proteomes" id="UP000030651">
    <property type="component" value="Unassembled WGS sequence"/>
</dbReference>
<dbReference type="HOGENOM" id="CLU_008719_5_1_1"/>
<dbReference type="InParanoid" id="W3WZN4"/>
<dbReference type="PROSITE" id="PS00463">
    <property type="entry name" value="ZN2_CY6_FUNGAL_1"/>
    <property type="match status" value="1"/>
</dbReference>
<dbReference type="InterPro" id="IPR001138">
    <property type="entry name" value="Zn2Cys6_DnaBD"/>
</dbReference>
<dbReference type="RefSeq" id="XP_007835930.1">
    <property type="nucleotide sequence ID" value="XM_007837739.1"/>
</dbReference>
<proteinExistence type="predicted"/>
<accession>W3WZN4</accession>
<organism evidence="5 6">
    <name type="scientific">Pestalotiopsis fici (strain W106-1 / CGMCC3.15140)</name>
    <dbReference type="NCBI Taxonomy" id="1229662"/>
    <lineage>
        <taxon>Eukaryota</taxon>
        <taxon>Fungi</taxon>
        <taxon>Dikarya</taxon>
        <taxon>Ascomycota</taxon>
        <taxon>Pezizomycotina</taxon>
        <taxon>Sordariomycetes</taxon>
        <taxon>Xylariomycetidae</taxon>
        <taxon>Amphisphaeriales</taxon>
        <taxon>Sporocadaceae</taxon>
        <taxon>Pestalotiopsis</taxon>
    </lineage>
</organism>
<dbReference type="GO" id="GO:0045944">
    <property type="term" value="P:positive regulation of transcription by RNA polymerase II"/>
    <property type="evidence" value="ECO:0007669"/>
    <property type="project" value="TreeGrafter"/>
</dbReference>